<proteinExistence type="evidence at transcript level"/>
<accession>F2DF49</accession>
<sequence>MLKAVRQVHCSPANRINKTFTSNATKTTF</sequence>
<dbReference type="EMBL" id="AK362516">
    <property type="protein sequence ID" value="BAJ93720.1"/>
    <property type="molecule type" value="mRNA"/>
</dbReference>
<organism evidence="1">
    <name type="scientific">Hordeum vulgare subsp. vulgare</name>
    <name type="common">Domesticated barley</name>
    <dbReference type="NCBI Taxonomy" id="112509"/>
    <lineage>
        <taxon>Eukaryota</taxon>
        <taxon>Viridiplantae</taxon>
        <taxon>Streptophyta</taxon>
        <taxon>Embryophyta</taxon>
        <taxon>Tracheophyta</taxon>
        <taxon>Spermatophyta</taxon>
        <taxon>Magnoliopsida</taxon>
        <taxon>Liliopsida</taxon>
        <taxon>Poales</taxon>
        <taxon>Poaceae</taxon>
        <taxon>BOP clade</taxon>
        <taxon>Pooideae</taxon>
        <taxon>Triticodae</taxon>
        <taxon>Triticeae</taxon>
        <taxon>Hordeinae</taxon>
        <taxon>Hordeum</taxon>
    </lineage>
</organism>
<protein>
    <submittedName>
        <fullName evidence="1">Predicted protein</fullName>
    </submittedName>
</protein>
<name>F2DF49_HORVV</name>
<evidence type="ECO:0000313" key="1">
    <source>
        <dbReference type="EMBL" id="BAJ93720.1"/>
    </source>
</evidence>
<dbReference type="AlphaFoldDB" id="F2DF49"/>
<reference evidence="1" key="1">
    <citation type="journal article" date="2011" name="Plant Physiol.">
        <title>Comprehensive sequence analysis of 24,783 barley full-length cDNAs derived from 12 clone libraries.</title>
        <authorList>
            <person name="Matsumoto T."/>
            <person name="Tanaka T."/>
            <person name="Sakai H."/>
            <person name="Amano N."/>
            <person name="Kanamori H."/>
            <person name="Kurita K."/>
            <person name="Kikuta A."/>
            <person name="Kamiya K."/>
            <person name="Yamamoto M."/>
            <person name="Ikawa H."/>
            <person name="Fujii N."/>
            <person name="Hori K."/>
            <person name="Itoh T."/>
            <person name="Sato K."/>
        </authorList>
    </citation>
    <scope>NUCLEOTIDE SEQUENCE</scope>
    <source>
        <tissue evidence="1">Shoot and root</tissue>
    </source>
</reference>